<name>A0A3A9JYJ9_9BACI</name>
<keyword evidence="2" id="KW-1185">Reference proteome</keyword>
<dbReference type="Pfam" id="PF20310">
    <property type="entry name" value="HTH_Tnp_2"/>
    <property type="match status" value="1"/>
</dbReference>
<proteinExistence type="predicted"/>
<evidence type="ECO:0000313" key="2">
    <source>
        <dbReference type="Proteomes" id="UP000281498"/>
    </source>
</evidence>
<dbReference type="AlphaFoldDB" id="A0A3A9JYJ9"/>
<evidence type="ECO:0000313" key="1">
    <source>
        <dbReference type="EMBL" id="RKL65269.1"/>
    </source>
</evidence>
<dbReference type="EMBL" id="PDOE01000019">
    <property type="protein sequence ID" value="RKL65269.1"/>
    <property type="molecule type" value="Genomic_DNA"/>
</dbReference>
<dbReference type="RefSeq" id="WP_110935677.1">
    <property type="nucleotide sequence ID" value="NZ_KZ614146.1"/>
</dbReference>
<dbReference type="Proteomes" id="UP000281498">
    <property type="component" value="Unassembled WGS sequence"/>
</dbReference>
<sequence>MSEKIFTEKEIELLSKNPYVKSVASKGIAYSVEFKRLFIAEDAKGKLPRQTFEENGFEIDIIGKERLKSAAKRWRKTYIENGFKWV</sequence>
<comment type="caution">
    <text evidence="1">The sequence shown here is derived from an EMBL/GenBank/DDBJ whole genome shotgun (WGS) entry which is preliminary data.</text>
</comment>
<gene>
    <name evidence="1" type="ORF">CR203_21600</name>
</gene>
<dbReference type="OrthoDB" id="1652943at2"/>
<organism evidence="1 2">
    <name type="scientific">Salipaludibacillus neizhouensis</name>
    <dbReference type="NCBI Taxonomy" id="885475"/>
    <lineage>
        <taxon>Bacteria</taxon>
        <taxon>Bacillati</taxon>
        <taxon>Bacillota</taxon>
        <taxon>Bacilli</taxon>
        <taxon>Bacillales</taxon>
        <taxon>Bacillaceae</taxon>
    </lineage>
</organism>
<reference evidence="1 2" key="1">
    <citation type="submission" date="2017-10" db="EMBL/GenBank/DDBJ databases">
        <title>Bacillus sp. nov., a halophilic bacterium isolated from a Keqin Lake.</title>
        <authorList>
            <person name="Wang H."/>
        </authorList>
    </citation>
    <scope>NUCLEOTIDE SEQUENCE [LARGE SCALE GENOMIC DNA]</scope>
    <source>
        <strain evidence="1 2">KCTC 13187</strain>
    </source>
</reference>
<protein>
    <submittedName>
        <fullName evidence="1">Uncharacterized protein</fullName>
    </submittedName>
</protein>
<dbReference type="InterPro" id="IPR046929">
    <property type="entry name" value="HTH_Tnp"/>
</dbReference>
<accession>A0A3A9JYJ9</accession>